<name>A0A2T3Z1F7_TRIA4</name>
<dbReference type="Gene3D" id="1.25.40.10">
    <property type="entry name" value="Tetratricopeptide repeat domain"/>
    <property type="match status" value="2"/>
</dbReference>
<sequence>MRFKRTGNIEDLNRGIRSAEQALAATPEGDPRHAARLKNLAINLEIRFNRTGNLQDLEDAIQNTDKAMQAMPNDHPDLEKRFQAFTEIFRGRFKRSGRMEDFEIAIRLTEEALHATARASDHLNTLSNIWDDRFQQTKELKDLDEAIRKGREAVQTSPKTDPQHLRWQHNLSLLLHKRYQQLGRVEDLEDWILNAQDAVDATQEGDRTQGSIFQNLGAAHSDRFKRFGRIEDLEAAISLGRRALQKGNGESFVLTDCLNNLSIDLALRFGRFEKIEDLKEAIRIAKQALDTTPQDSSKRARLLSNLATMFSTLFETTGNLDDVEEALANAREVVNITPGDDLQLAHRLNSLGGRLLERFGRTGRIEDLDEAVHHIEKAVEHSRKDHPQLAARLTDLASVFRDRYIHFNRMEDLEEAIRVAKQAMELTPVDHPELAERWDRLGGVLIDRFDRTGRLEDVEESIRLREQAVIATPRDHPNRKRFLSSLSMSLLRRYDQLRRLEDLEEAIKAFLKSFNCHNGTPISRLTSASNALLLLQKQKDWHFARNISKEAVRLMTLVSNRTLSQADQQWCLSHFSHLAAESCSFSLRAGDSAAEAVELLELGRGVILGYLIDDRSDISELAASYAEQAEDYDKLRNEVNAPLIDTEDSRSRIARVNRRIEVIRELDNCIESIRRLPGHERFLLGPTPEDLMKQAEAGVIIIVNVTEVSSDAIIISASAITAIELHALTASEVTKWIRQDLTRFASREEYGRNNKKYREFLQWLWTSCVKLVLDQLGFSAKLELHDLPRIWWIGVGLASFLPFHAAGDHSAGSVENTLSRVISSYTPTIKALSYSRGRAATALGTDNDDLKLLLVTMPTTPGERPLPGVTMEKTAVQAAVESSFWFQSLVQPDSETLLRRMRTCDIVHLACHGVSDPTDPSESCLLLQKYPEFQRLPQLDKLTVKQISEVSRTKARIAYLSACSTAESKVLELADEAIHIASGFQAAGFAHVIGSMWSSSDSICVEVARDFYARLRDCGHLNNRVVAAALHESVSRVRQKLLKQPLAWAGYIHLGA</sequence>
<dbReference type="Pfam" id="PF12770">
    <property type="entry name" value="CHAT"/>
    <property type="match status" value="1"/>
</dbReference>
<dbReference type="SUPFAM" id="SSF48452">
    <property type="entry name" value="TPR-like"/>
    <property type="match status" value="1"/>
</dbReference>
<dbReference type="Proteomes" id="UP000240493">
    <property type="component" value="Unassembled WGS sequence"/>
</dbReference>
<dbReference type="PANTHER" id="PTHR19959:SF119">
    <property type="entry name" value="FUNGAL LIPASE-LIKE DOMAIN-CONTAINING PROTEIN"/>
    <property type="match status" value="1"/>
</dbReference>
<gene>
    <name evidence="2" type="ORF">M441DRAFT_145867</name>
</gene>
<dbReference type="PANTHER" id="PTHR19959">
    <property type="entry name" value="KINESIN LIGHT CHAIN"/>
    <property type="match status" value="1"/>
</dbReference>
<proteinExistence type="predicted"/>
<dbReference type="InterPro" id="IPR011990">
    <property type="entry name" value="TPR-like_helical_dom_sf"/>
</dbReference>
<evidence type="ECO:0000313" key="3">
    <source>
        <dbReference type="Proteomes" id="UP000240493"/>
    </source>
</evidence>
<organism evidence="2 3">
    <name type="scientific">Trichoderma asperellum (strain ATCC 204424 / CBS 433.97 / NBRC 101777)</name>
    <dbReference type="NCBI Taxonomy" id="1042311"/>
    <lineage>
        <taxon>Eukaryota</taxon>
        <taxon>Fungi</taxon>
        <taxon>Dikarya</taxon>
        <taxon>Ascomycota</taxon>
        <taxon>Pezizomycotina</taxon>
        <taxon>Sordariomycetes</taxon>
        <taxon>Hypocreomycetidae</taxon>
        <taxon>Hypocreales</taxon>
        <taxon>Hypocreaceae</taxon>
        <taxon>Trichoderma</taxon>
    </lineage>
</organism>
<accession>A0A2T3Z1F7</accession>
<evidence type="ECO:0000259" key="1">
    <source>
        <dbReference type="Pfam" id="PF12770"/>
    </source>
</evidence>
<dbReference type="EMBL" id="KZ679265">
    <property type="protein sequence ID" value="PTB38641.1"/>
    <property type="molecule type" value="Genomic_DNA"/>
</dbReference>
<keyword evidence="3" id="KW-1185">Reference proteome</keyword>
<dbReference type="OrthoDB" id="9991317at2759"/>
<dbReference type="STRING" id="1042311.A0A2T3Z1F7"/>
<evidence type="ECO:0000313" key="2">
    <source>
        <dbReference type="EMBL" id="PTB38641.1"/>
    </source>
</evidence>
<dbReference type="InterPro" id="IPR024983">
    <property type="entry name" value="CHAT_dom"/>
</dbReference>
<feature type="domain" description="CHAT" evidence="1">
    <location>
        <begin position="759"/>
        <end position="1055"/>
    </location>
</feature>
<reference evidence="2 3" key="1">
    <citation type="submission" date="2016-07" db="EMBL/GenBank/DDBJ databases">
        <title>Multiple horizontal gene transfer events from other fungi enriched the ability of initially mycotrophic Trichoderma (Ascomycota) to feed on dead plant biomass.</title>
        <authorList>
            <consortium name="DOE Joint Genome Institute"/>
            <person name="Aerts A."/>
            <person name="Atanasova L."/>
            <person name="Chenthamara K."/>
            <person name="Zhang J."/>
            <person name="Grujic M."/>
            <person name="Henrissat B."/>
            <person name="Kuo A."/>
            <person name="Salamov A."/>
            <person name="Lipzen A."/>
            <person name="Labutti K."/>
            <person name="Barry K."/>
            <person name="Miao Y."/>
            <person name="Rahimi M.J."/>
            <person name="Shen Q."/>
            <person name="Grigoriev I.V."/>
            <person name="Kubicek C.P."/>
            <person name="Druzhinina I.S."/>
        </authorList>
    </citation>
    <scope>NUCLEOTIDE SEQUENCE [LARGE SCALE GENOMIC DNA]</scope>
    <source>
        <strain evidence="2 3">CBS 433.97</strain>
    </source>
</reference>
<protein>
    <recommendedName>
        <fullName evidence="1">CHAT domain-containing protein</fullName>
    </recommendedName>
</protein>
<dbReference type="AlphaFoldDB" id="A0A2T3Z1F7"/>